<dbReference type="EMBL" id="QLZQ01000001">
    <property type="protein sequence ID" value="RAZ69305.1"/>
    <property type="molecule type" value="Genomic_DNA"/>
</dbReference>
<keyword evidence="1" id="KW-0812">Transmembrane</keyword>
<dbReference type="InterPro" id="IPR018719">
    <property type="entry name" value="DUF2243_membrane"/>
</dbReference>
<evidence type="ECO:0000313" key="2">
    <source>
        <dbReference type="EMBL" id="RAZ69305.1"/>
    </source>
</evidence>
<keyword evidence="1" id="KW-1133">Transmembrane helix</keyword>
<dbReference type="Proteomes" id="UP000251869">
    <property type="component" value="Unassembled WGS sequence"/>
</dbReference>
<comment type="caution">
    <text evidence="2">The sequence shown here is derived from an EMBL/GenBank/DDBJ whole genome shotgun (WGS) entry which is preliminary data.</text>
</comment>
<organism evidence="2 3">
    <name type="scientific">Planococcus maitriensis</name>
    <dbReference type="NCBI Taxonomy" id="221799"/>
    <lineage>
        <taxon>Bacteria</taxon>
        <taxon>Bacillati</taxon>
        <taxon>Bacillota</taxon>
        <taxon>Bacilli</taxon>
        <taxon>Bacillales</taxon>
        <taxon>Caryophanaceae</taxon>
        <taxon>Planococcus</taxon>
    </lineage>
</organism>
<dbReference type="OrthoDB" id="5190099at2"/>
<proteinExistence type="predicted"/>
<feature type="transmembrane region" description="Helical" evidence="1">
    <location>
        <begin position="97"/>
        <end position="117"/>
    </location>
</feature>
<accession>A0A365K960</accession>
<protein>
    <submittedName>
        <fullName evidence="2">DUF2243 domain-containing protein</fullName>
    </submittedName>
</protein>
<keyword evidence="3" id="KW-1185">Reference proteome</keyword>
<feature type="transmembrane region" description="Helical" evidence="1">
    <location>
        <begin position="162"/>
        <end position="183"/>
    </location>
</feature>
<feature type="transmembrane region" description="Helical" evidence="1">
    <location>
        <begin position="129"/>
        <end position="150"/>
    </location>
</feature>
<dbReference type="AlphaFoldDB" id="A0A365K960"/>
<name>A0A365K960_9BACL</name>
<feature type="transmembrane region" description="Helical" evidence="1">
    <location>
        <begin position="54"/>
        <end position="77"/>
    </location>
</feature>
<evidence type="ECO:0000313" key="3">
    <source>
        <dbReference type="Proteomes" id="UP000251869"/>
    </source>
</evidence>
<dbReference type="Pfam" id="PF10002">
    <property type="entry name" value="DUF2243"/>
    <property type="match status" value="1"/>
</dbReference>
<reference evidence="2 3" key="1">
    <citation type="submission" date="2018-06" db="EMBL/GenBank/DDBJ databases">
        <title>The draft genome sequences of strains SCU63 and S1.</title>
        <authorList>
            <person name="Gan L."/>
        </authorList>
    </citation>
    <scope>NUCLEOTIDE SEQUENCE [LARGE SCALE GENOMIC DNA]</scope>
    <source>
        <strain evidence="2 3">S1</strain>
    </source>
</reference>
<keyword evidence="1" id="KW-0472">Membrane</keyword>
<gene>
    <name evidence="2" type="ORF">DP119_01185</name>
</gene>
<evidence type="ECO:0000256" key="1">
    <source>
        <dbReference type="SAM" id="Phobius"/>
    </source>
</evidence>
<sequence>MYAHQQRLNAWQNGYNWKNGYGRNSEGVDRMVSAERKTDLTTARNRRVHTSRNFWAGLLFGAGMFSVLEQSIFHFFLQWHHFYEGNGPQAILTGEGIYQVIGWALTVLSLWIAADLARRKAFWPARFSGSALIGGGVLLIFDSLVFRLLLNLHTVRDIGDPVFYESLWLGTAAFLFLLGWSVLRNASKDGD</sequence>